<evidence type="ECO:0000313" key="1">
    <source>
        <dbReference type="EMBL" id="RAH44896.1"/>
    </source>
</evidence>
<sequence>MTLSVLVRVILWDTVSWLHAGRTLESQSNCWSSYLWSASLLLVSGISGCAITRDEFINKFLNKGWPPTPCMTGFTHPAGAIRFALSGRD</sequence>
<keyword evidence="2" id="KW-1185">Reference proteome</keyword>
<reference evidence="1" key="1">
    <citation type="submission" date="2018-02" db="EMBL/GenBank/DDBJ databases">
        <title>The genomes of Aspergillus section Nigri reveals drivers in fungal speciation.</title>
        <authorList>
            <consortium name="DOE Joint Genome Institute"/>
            <person name="Vesth T.C."/>
            <person name="Nybo J."/>
            <person name="Theobald S."/>
            <person name="Brandl J."/>
            <person name="Frisvad J.C."/>
            <person name="Nielsen K.F."/>
            <person name="Lyhne E.K."/>
            <person name="Kogle M.E."/>
            <person name="Kuo A."/>
            <person name="Riley R."/>
            <person name="Clum A."/>
            <person name="Nolan M."/>
            <person name="Lipzen A."/>
            <person name="Salamov A."/>
            <person name="Henrissat B."/>
            <person name="Wiebenga A."/>
            <person name="De vries R.P."/>
            <person name="Grigoriev I.V."/>
            <person name="Mortensen U.H."/>
            <person name="Andersen M.R."/>
            <person name="Baker S.E."/>
        </authorList>
    </citation>
    <scope>NUCLEOTIDE SEQUENCE</scope>
    <source>
        <strain evidence="1">CBS 621.78</strain>
    </source>
</reference>
<accession>A0ACD1G6Z7</accession>
<gene>
    <name evidence="1" type="ORF">BO95DRAFT_443608</name>
</gene>
<organism evidence="1 2">
    <name type="scientific">Aspergillus brunneoviolaceus CBS 621.78</name>
    <dbReference type="NCBI Taxonomy" id="1450534"/>
    <lineage>
        <taxon>Eukaryota</taxon>
        <taxon>Fungi</taxon>
        <taxon>Dikarya</taxon>
        <taxon>Ascomycota</taxon>
        <taxon>Pezizomycotina</taxon>
        <taxon>Eurotiomycetes</taxon>
        <taxon>Eurotiomycetidae</taxon>
        <taxon>Eurotiales</taxon>
        <taxon>Aspergillaceae</taxon>
        <taxon>Aspergillus</taxon>
        <taxon>Aspergillus subgen. Circumdati</taxon>
    </lineage>
</organism>
<proteinExistence type="predicted"/>
<dbReference type="Proteomes" id="UP000249057">
    <property type="component" value="Unassembled WGS sequence"/>
</dbReference>
<evidence type="ECO:0000313" key="2">
    <source>
        <dbReference type="Proteomes" id="UP000249057"/>
    </source>
</evidence>
<protein>
    <submittedName>
        <fullName evidence="1">Uncharacterized protein</fullName>
    </submittedName>
</protein>
<name>A0ACD1G6Z7_9EURO</name>
<dbReference type="EMBL" id="KZ825349">
    <property type="protein sequence ID" value="RAH44896.1"/>
    <property type="molecule type" value="Genomic_DNA"/>
</dbReference>